<dbReference type="AlphaFoldDB" id="A0A1E3G0C6"/>
<comment type="caution">
    <text evidence="9">The sequence shown here is derived from an EMBL/GenBank/DDBJ whole genome shotgun (WGS) entry which is preliminary data.</text>
</comment>
<dbReference type="CDD" id="cd01288">
    <property type="entry name" value="FabZ"/>
    <property type="match status" value="1"/>
</dbReference>
<protein>
    <recommendedName>
        <fullName evidence="2">3-hydroxyacyl-[acyl-carrier-protein] dehydratase</fullName>
        <ecNumber evidence="2">4.2.1.59</ecNumber>
    </recommendedName>
</protein>
<accession>A0A1E3G0C6</accession>
<keyword evidence="7" id="KW-0456">Lyase</keyword>
<evidence type="ECO:0000256" key="1">
    <source>
        <dbReference type="ARBA" id="ARBA00004496"/>
    </source>
</evidence>
<keyword evidence="4" id="KW-0444">Lipid biosynthesis</keyword>
<comment type="subcellular location">
    <subcellularLocation>
        <location evidence="1">Cytoplasm</location>
    </subcellularLocation>
</comment>
<dbReference type="EMBL" id="LWAF01000026">
    <property type="protein sequence ID" value="ODN29675.1"/>
    <property type="molecule type" value="Genomic_DNA"/>
</dbReference>
<evidence type="ECO:0000256" key="4">
    <source>
        <dbReference type="ARBA" id="ARBA00022516"/>
    </source>
</evidence>
<dbReference type="PANTHER" id="PTHR30272">
    <property type="entry name" value="3-HYDROXYACYL-[ACYL-CARRIER-PROTEIN] DEHYDRATASE"/>
    <property type="match status" value="1"/>
</dbReference>
<keyword evidence="10" id="KW-1185">Reference proteome</keyword>
<dbReference type="SUPFAM" id="SSF54637">
    <property type="entry name" value="Thioesterase/thiol ester dehydrase-isomerase"/>
    <property type="match status" value="1"/>
</dbReference>
<dbReference type="FunFam" id="3.10.129.10:FF:000001">
    <property type="entry name" value="3-hydroxyacyl-[acyl-carrier-protein] dehydratase FabZ"/>
    <property type="match status" value="1"/>
</dbReference>
<evidence type="ECO:0000256" key="7">
    <source>
        <dbReference type="ARBA" id="ARBA00023239"/>
    </source>
</evidence>
<keyword evidence="5" id="KW-0441">Lipid A biosynthesis</keyword>
<dbReference type="NCBIfam" id="NF000582">
    <property type="entry name" value="PRK00006.1"/>
    <property type="match status" value="1"/>
</dbReference>
<dbReference type="GO" id="GO:0009245">
    <property type="term" value="P:lipid A biosynthetic process"/>
    <property type="evidence" value="ECO:0007669"/>
    <property type="project" value="UniProtKB-KW"/>
</dbReference>
<dbReference type="GO" id="GO:0016020">
    <property type="term" value="C:membrane"/>
    <property type="evidence" value="ECO:0007669"/>
    <property type="project" value="GOC"/>
</dbReference>
<evidence type="ECO:0000313" key="9">
    <source>
        <dbReference type="EMBL" id="ODN29675.1"/>
    </source>
</evidence>
<evidence type="ECO:0000256" key="2">
    <source>
        <dbReference type="ARBA" id="ARBA00013167"/>
    </source>
</evidence>
<dbReference type="RefSeq" id="WP_069293931.1">
    <property type="nucleotide sequence ID" value="NZ_CP140110.1"/>
</dbReference>
<comment type="function">
    <text evidence="8">Involved in unsaturated fatty acids biosynthesis. Catalyzes the dehydration of short chain beta-hydroxyacyl-ACPs and long chain saturated and unsaturated beta-hydroxyacyl-ACPs.</text>
</comment>
<name>A0A1E3G0C6_9BACT</name>
<dbReference type="GO" id="GO:0005737">
    <property type="term" value="C:cytoplasm"/>
    <property type="evidence" value="ECO:0007669"/>
    <property type="project" value="UniProtKB-SubCell"/>
</dbReference>
<dbReference type="PANTHER" id="PTHR30272:SF1">
    <property type="entry name" value="3-HYDROXYACYL-[ACYL-CARRIER-PROTEIN] DEHYDRATASE"/>
    <property type="match status" value="1"/>
</dbReference>
<dbReference type="Pfam" id="PF07977">
    <property type="entry name" value="FabA"/>
    <property type="match status" value="1"/>
</dbReference>
<reference evidence="10" key="1">
    <citation type="submission" date="2016-04" db="EMBL/GenBank/DDBJ databases">
        <title>The genome sequence project of a novel Fervidobacterium isolate from a hot spring in Thailand.</title>
        <authorList>
            <person name="Gonzalez J.M."/>
            <person name="Cuecas A."/>
            <person name="Kanoksilapatham W."/>
        </authorList>
    </citation>
    <scope>NUCLEOTIDE SEQUENCE [LARGE SCALE GENOMIC DNA]</scope>
    <source>
        <strain evidence="10">FC2004</strain>
    </source>
</reference>
<evidence type="ECO:0000256" key="5">
    <source>
        <dbReference type="ARBA" id="ARBA00022556"/>
    </source>
</evidence>
<evidence type="ECO:0000256" key="8">
    <source>
        <dbReference type="ARBA" id="ARBA00025049"/>
    </source>
</evidence>
<keyword evidence="6" id="KW-0443">Lipid metabolism</keyword>
<evidence type="ECO:0000313" key="10">
    <source>
        <dbReference type="Proteomes" id="UP000094570"/>
    </source>
</evidence>
<dbReference type="InterPro" id="IPR013114">
    <property type="entry name" value="FabA_FabZ"/>
</dbReference>
<dbReference type="Gene3D" id="3.10.129.10">
    <property type="entry name" value="Hotdog Thioesterase"/>
    <property type="match status" value="1"/>
</dbReference>
<sequence>MLSKKEIENILPHRDPILLVDEVLEIQEDRILAKKIISSDESVLKGHFPEYPIYPGVYIIEGLAQTAGILLLREISASGKKVVPLFLGIDDARFKKEVRPPCELLYDVKLLESKMGVYIVDAKAYVNNSLVAKAKLVLGSKVASEGTEGTKNE</sequence>
<dbReference type="Proteomes" id="UP000094570">
    <property type="component" value="Unassembled WGS sequence"/>
</dbReference>
<dbReference type="EC" id="4.2.1.59" evidence="2"/>
<evidence type="ECO:0000256" key="3">
    <source>
        <dbReference type="ARBA" id="ARBA00022490"/>
    </source>
</evidence>
<dbReference type="InterPro" id="IPR029069">
    <property type="entry name" value="HotDog_dom_sf"/>
</dbReference>
<dbReference type="GO" id="GO:0019171">
    <property type="term" value="F:(3R)-hydroxyacyl-[acyl-carrier-protein] dehydratase activity"/>
    <property type="evidence" value="ECO:0007669"/>
    <property type="project" value="UniProtKB-EC"/>
</dbReference>
<proteinExistence type="predicted"/>
<evidence type="ECO:0000256" key="6">
    <source>
        <dbReference type="ARBA" id="ARBA00023098"/>
    </source>
</evidence>
<dbReference type="STRING" id="1008305.A4H02_09455"/>
<gene>
    <name evidence="9" type="ORF">A4H02_09455</name>
</gene>
<organism evidence="9 10">
    <name type="scientific">Fervidobacterium thailandense</name>
    <dbReference type="NCBI Taxonomy" id="1008305"/>
    <lineage>
        <taxon>Bacteria</taxon>
        <taxon>Thermotogati</taxon>
        <taxon>Thermotogota</taxon>
        <taxon>Thermotogae</taxon>
        <taxon>Thermotogales</taxon>
        <taxon>Fervidobacteriaceae</taxon>
        <taxon>Fervidobacterium</taxon>
    </lineage>
</organism>
<keyword evidence="3" id="KW-0963">Cytoplasm</keyword>